<feature type="transmembrane region" description="Helical" evidence="1">
    <location>
        <begin position="209"/>
        <end position="227"/>
    </location>
</feature>
<sequence length="329" mass="35016">MIRSVAAAVLVVLAVLVAAVMMPARYVENHVLDTERYLEMVGPLATEPAVQEAVSRALTAEVTDQIDVEAFVEETLADVAERDRVPDAITRLSPVLGPALADQVDSLIARTSDRLVRSSAFTTLWISANEVSHGTAVRVLEQRGGDAVELENGAVTVQLDPLVERAKQALVDRGLTVAERIEPRGRTIVLFESEDLAAAQDGVRWVNTLTPWLPLLLVALVAAAAAVSRSGRRLRTVAVAGAAIAVVMLVLQLVVQVAGDRALESLASTETGIAAVALAVEAFSAPLRAEIWWVFAVASAVALVCFLWPWAARRRSPLSSAAPSGQMEP</sequence>
<proteinExistence type="predicted"/>
<feature type="transmembrane region" description="Helical" evidence="1">
    <location>
        <begin position="291"/>
        <end position="311"/>
    </location>
</feature>
<feature type="transmembrane region" description="Helical" evidence="1">
    <location>
        <begin position="234"/>
        <end position="255"/>
    </location>
</feature>
<evidence type="ECO:0000313" key="2">
    <source>
        <dbReference type="EMBL" id="MCA5892154.1"/>
    </source>
</evidence>
<gene>
    <name evidence="2" type="ORF">LEP48_02170</name>
</gene>
<accession>A0ABS7ZAS8</accession>
<keyword evidence="1" id="KW-0812">Transmembrane</keyword>
<keyword evidence="1" id="KW-1133">Transmembrane helix</keyword>
<dbReference type="EMBL" id="JAIXCQ010000001">
    <property type="protein sequence ID" value="MCA5892154.1"/>
    <property type="molecule type" value="Genomic_DNA"/>
</dbReference>
<dbReference type="RefSeq" id="WP_225563866.1">
    <property type="nucleotide sequence ID" value="NZ_JAIXCQ010000001.1"/>
</dbReference>
<organism evidence="2 3">
    <name type="scientific">Isoptericola luteus</name>
    <dbReference type="NCBI Taxonomy" id="2879484"/>
    <lineage>
        <taxon>Bacteria</taxon>
        <taxon>Bacillati</taxon>
        <taxon>Actinomycetota</taxon>
        <taxon>Actinomycetes</taxon>
        <taxon>Micrococcales</taxon>
        <taxon>Promicromonosporaceae</taxon>
        <taxon>Isoptericola</taxon>
    </lineage>
</organism>
<protein>
    <recommendedName>
        <fullName evidence="4">Integral membrane protein</fullName>
    </recommendedName>
</protein>
<keyword evidence="1" id="KW-0472">Membrane</keyword>
<dbReference type="Proteomes" id="UP001319870">
    <property type="component" value="Unassembled WGS sequence"/>
</dbReference>
<evidence type="ECO:0000256" key="1">
    <source>
        <dbReference type="SAM" id="Phobius"/>
    </source>
</evidence>
<comment type="caution">
    <text evidence="2">The sequence shown here is derived from an EMBL/GenBank/DDBJ whole genome shotgun (WGS) entry which is preliminary data.</text>
</comment>
<evidence type="ECO:0008006" key="4">
    <source>
        <dbReference type="Google" id="ProtNLM"/>
    </source>
</evidence>
<keyword evidence="3" id="KW-1185">Reference proteome</keyword>
<reference evidence="2 3" key="1">
    <citation type="submission" date="2021-09" db="EMBL/GenBank/DDBJ databases">
        <title>Isoptericola luteus sp. nov., a novel bacterium isolated from Harbin, the capital city of Heilongjiang province.</title>
        <authorList>
            <person name="Li J."/>
        </authorList>
    </citation>
    <scope>NUCLEOTIDE SEQUENCE [LARGE SCALE GENOMIC DNA]</scope>
    <source>
        <strain evidence="2 3">NEAU-Y5</strain>
    </source>
</reference>
<name>A0ABS7ZAS8_9MICO</name>
<evidence type="ECO:0000313" key="3">
    <source>
        <dbReference type="Proteomes" id="UP001319870"/>
    </source>
</evidence>